<name>A0ABT2F3K0_9STAP</name>
<dbReference type="InterPro" id="IPR018656">
    <property type="entry name" value="DUF2087"/>
</dbReference>
<evidence type="ECO:0000313" key="3">
    <source>
        <dbReference type="Proteomes" id="UP001205609"/>
    </source>
</evidence>
<dbReference type="Pfam" id="PF09860">
    <property type="entry name" value="DUF2087"/>
    <property type="match status" value="1"/>
</dbReference>
<organism evidence="2 3">
    <name type="scientific">Staphylococcus americanisciuri</name>
    <dbReference type="NCBI Taxonomy" id="2973940"/>
    <lineage>
        <taxon>Bacteria</taxon>
        <taxon>Bacillati</taxon>
        <taxon>Bacillota</taxon>
        <taxon>Bacilli</taxon>
        <taxon>Bacillales</taxon>
        <taxon>Staphylococcaceae</taxon>
        <taxon>Staphylococcus</taxon>
    </lineage>
</organism>
<evidence type="ECO:0000313" key="2">
    <source>
        <dbReference type="EMBL" id="MCS4486950.1"/>
    </source>
</evidence>
<sequence length="85" mass="10401">MSNLINRFIKNNWIHTIPRKERDKIELFKYLLTSFDRDKVYSEKEVNAILKQHYDDYVLLRRYLVDYSLLTRDIEGKKYKVAEGE</sequence>
<comment type="caution">
    <text evidence="2">The sequence shown here is derived from an EMBL/GenBank/DDBJ whole genome shotgun (WGS) entry which is preliminary data.</text>
</comment>
<dbReference type="Proteomes" id="UP001205609">
    <property type="component" value="Unassembled WGS sequence"/>
</dbReference>
<evidence type="ECO:0000259" key="1">
    <source>
        <dbReference type="Pfam" id="PF09860"/>
    </source>
</evidence>
<dbReference type="RefSeq" id="WP_259200560.1">
    <property type="nucleotide sequence ID" value="NZ_JANUXY010000008.1"/>
</dbReference>
<reference evidence="2 3" key="1">
    <citation type="journal article" date="2023" name="Int. J. Syst. Evol. Microbiol.">
        <title>Streptococcus sciuri sp. nov., Staphylococcus marylandisciuri sp. nov. and Staphylococcus americanisciuri sp. nov., isolated from faeces of eastern grey squirrel (Sciurus carolinensis).</title>
        <authorList>
            <person name="Volokhov D.V."/>
            <person name="Zagorodnyaya T.A."/>
            <person name="Furtak V.A."/>
            <person name="Nattanmai G."/>
            <person name="Randall L."/>
            <person name="Jose S."/>
            <person name="Gao Y."/>
            <person name="Eisenberg T."/>
            <person name="Delmonte P."/>
            <person name="Blom J."/>
            <person name="Mitchell K.K."/>
        </authorList>
    </citation>
    <scope>NUCLEOTIDE SEQUENCE [LARGE SCALE GENOMIC DNA]</scope>
    <source>
        <strain evidence="2 3">GRT3</strain>
    </source>
</reference>
<dbReference type="EMBL" id="JANUXY010000008">
    <property type="protein sequence ID" value="MCS4486950.1"/>
    <property type="molecule type" value="Genomic_DNA"/>
</dbReference>
<feature type="domain" description="DUF2087" evidence="1">
    <location>
        <begin position="15"/>
        <end position="80"/>
    </location>
</feature>
<proteinExistence type="predicted"/>
<protein>
    <submittedName>
        <fullName evidence="2">DUF2087 domain-containing protein</fullName>
    </submittedName>
</protein>
<accession>A0ABT2F3K0</accession>
<gene>
    <name evidence="2" type="ORF">NXS11_08575</name>
</gene>
<keyword evidence="3" id="KW-1185">Reference proteome</keyword>